<dbReference type="AlphaFoldDB" id="A3MVE9"/>
<dbReference type="EMBL" id="CP000561">
    <property type="protein sequence ID" value="ABO08616.1"/>
    <property type="molecule type" value="Genomic_DNA"/>
</dbReference>
<evidence type="ECO:0000313" key="1">
    <source>
        <dbReference type="EMBL" id="ABO08616.1"/>
    </source>
</evidence>
<sequence>MQCVDEQAAEKAARRKALGRLGSLRRSIAQFKIRVGDDWLFGFVKTKFKEGEFAVFVKLAYVDCKGVALEKLPPEIWEKVKSYVEESVAALLERELGGVVRA</sequence>
<dbReference type="KEGG" id="pcl:Pcal_1191"/>
<dbReference type="GeneID" id="4908596"/>
<dbReference type="OrthoDB" id="25148at2157"/>
<dbReference type="Proteomes" id="UP000001431">
    <property type="component" value="Chromosome"/>
</dbReference>
<evidence type="ECO:0000313" key="2">
    <source>
        <dbReference type="Proteomes" id="UP000001431"/>
    </source>
</evidence>
<reference evidence="1" key="1">
    <citation type="submission" date="2007-02" db="EMBL/GenBank/DDBJ databases">
        <title>Complete sequence of Pyrobaculum calidifontis JCM 11548.</title>
        <authorList>
            <consortium name="US DOE Joint Genome Institute"/>
            <person name="Copeland A."/>
            <person name="Lucas S."/>
            <person name="Lapidus A."/>
            <person name="Barry K."/>
            <person name="Glavina del Rio T."/>
            <person name="Dalin E."/>
            <person name="Tice H."/>
            <person name="Pitluck S."/>
            <person name="Chain P."/>
            <person name="Malfatti S."/>
            <person name="Shin M."/>
            <person name="Vergez L."/>
            <person name="Schmutz J."/>
            <person name="Larimer F."/>
            <person name="Land M."/>
            <person name="Hauser L."/>
            <person name="Kyrpides N."/>
            <person name="Mikhailova N."/>
            <person name="Cozen A.E."/>
            <person name="Fitz-Gibbon S.T."/>
            <person name="House C.H."/>
            <person name="Saltikov C."/>
            <person name="Lowe T.M."/>
            <person name="Richardson P."/>
        </authorList>
    </citation>
    <scope>NUCLEOTIDE SEQUENCE [LARGE SCALE GENOMIC DNA]</scope>
    <source>
        <strain evidence="1">JCM 11548</strain>
    </source>
</reference>
<dbReference type="HOGENOM" id="CLU_2285147_0_0_2"/>
<proteinExistence type="predicted"/>
<dbReference type="STRING" id="410359.Pcal_1191"/>
<keyword evidence="2" id="KW-1185">Reference proteome</keyword>
<accession>A3MVE9</accession>
<dbReference type="eggNOG" id="arCOG05689">
    <property type="taxonomic scope" value="Archaea"/>
</dbReference>
<gene>
    <name evidence="1" type="ordered locus">Pcal_1191</name>
</gene>
<dbReference type="RefSeq" id="WP_011849874.1">
    <property type="nucleotide sequence ID" value="NC_009073.1"/>
</dbReference>
<name>A3MVE9_PYRCJ</name>
<organism evidence="1 2">
    <name type="scientific">Pyrobaculum calidifontis (strain DSM 21063 / JCM 11548 / VA1)</name>
    <dbReference type="NCBI Taxonomy" id="410359"/>
    <lineage>
        <taxon>Archaea</taxon>
        <taxon>Thermoproteota</taxon>
        <taxon>Thermoprotei</taxon>
        <taxon>Thermoproteales</taxon>
        <taxon>Thermoproteaceae</taxon>
        <taxon>Pyrobaculum</taxon>
    </lineage>
</organism>
<protein>
    <submittedName>
        <fullName evidence="1">Uncharacterized protein</fullName>
    </submittedName>
</protein>